<dbReference type="Gene3D" id="3.60.21.10">
    <property type="match status" value="1"/>
</dbReference>
<dbReference type="EMBL" id="CP002364">
    <property type="protein sequence ID" value="ADW17827.1"/>
    <property type="molecule type" value="Genomic_DNA"/>
</dbReference>
<keyword evidence="5" id="KW-1185">Reference proteome</keyword>
<comment type="cofactor">
    <cofactor evidence="2">
        <name>a divalent metal cation</name>
        <dbReference type="ChEBI" id="CHEBI:60240"/>
    </cofactor>
</comment>
<dbReference type="GO" id="GO:0046872">
    <property type="term" value="F:metal ion binding"/>
    <property type="evidence" value="ECO:0007669"/>
    <property type="project" value="UniProtKB-KW"/>
</dbReference>
<dbReference type="InterPro" id="IPR029052">
    <property type="entry name" value="Metallo-depent_PP-like"/>
</dbReference>
<dbReference type="InterPro" id="IPR000979">
    <property type="entry name" value="Phosphodiesterase_MJ0936/Vps29"/>
</dbReference>
<dbReference type="RefSeq" id="WP_015724368.1">
    <property type="nucleotide sequence ID" value="NC_014972.1"/>
</dbReference>
<accession>A0A7U4DP97</accession>
<dbReference type="AlphaFoldDB" id="A0A7U4DP97"/>
<proteinExistence type="inferred from homology"/>
<evidence type="ECO:0000313" key="4">
    <source>
        <dbReference type="EMBL" id="ADW17827.1"/>
    </source>
</evidence>
<comment type="similarity">
    <text evidence="1 2">Belongs to the metallophosphoesterase superfamily. YfcE family.</text>
</comment>
<dbReference type="KEGG" id="dpr:Despr_1675"/>
<evidence type="ECO:0000256" key="2">
    <source>
        <dbReference type="RuleBase" id="RU362039"/>
    </source>
</evidence>
<dbReference type="InterPro" id="IPR011152">
    <property type="entry name" value="Pesterase_MJ0912"/>
</dbReference>
<dbReference type="GO" id="GO:0005737">
    <property type="term" value="C:cytoplasm"/>
    <property type="evidence" value="ECO:0007669"/>
    <property type="project" value="TreeGrafter"/>
</dbReference>
<evidence type="ECO:0000313" key="5">
    <source>
        <dbReference type="Proteomes" id="UP000006365"/>
    </source>
</evidence>
<dbReference type="PIRSF" id="PIRSF000883">
    <property type="entry name" value="Pesterase_MJ0912"/>
    <property type="match status" value="1"/>
</dbReference>
<evidence type="ECO:0000259" key="3">
    <source>
        <dbReference type="Pfam" id="PF12850"/>
    </source>
</evidence>
<reference evidence="4 5" key="1">
    <citation type="journal article" date="2011" name="Stand. Genomic Sci.">
        <title>Complete genome sequence of Desulfobulbus propionicus type strain (1pr3).</title>
        <authorList>
            <person name="Pagani I."/>
            <person name="Lapidus A."/>
            <person name="Nolan M."/>
            <person name="Lucas S."/>
            <person name="Hammon N."/>
            <person name="Deshpande S."/>
            <person name="Cheng J.F."/>
            <person name="Chertkov O."/>
            <person name="Davenport K."/>
            <person name="Tapia R."/>
            <person name="Han C."/>
            <person name="Goodwin L."/>
            <person name="Pitluck S."/>
            <person name="Liolios K."/>
            <person name="Mavromatis K."/>
            <person name="Ivanova N."/>
            <person name="Mikhailova N."/>
            <person name="Pati A."/>
            <person name="Chen A."/>
            <person name="Palaniappan K."/>
            <person name="Land M."/>
            <person name="Hauser L."/>
            <person name="Chang Y.J."/>
            <person name="Jeffries C.D."/>
            <person name="Detter J.C."/>
            <person name="Brambilla E."/>
            <person name="Kannan K.P."/>
            <person name="Djao O.D."/>
            <person name="Rohde M."/>
            <person name="Pukall R."/>
            <person name="Spring S."/>
            <person name="Goker M."/>
            <person name="Sikorski J."/>
            <person name="Woyke T."/>
            <person name="Bristow J."/>
            <person name="Eisen J.A."/>
            <person name="Markowitz V."/>
            <person name="Hugenholtz P."/>
            <person name="Kyrpides N.C."/>
            <person name="Klenk H.P."/>
        </authorList>
    </citation>
    <scope>NUCLEOTIDE SEQUENCE [LARGE SCALE GENOMIC DNA]</scope>
    <source>
        <strain evidence="5">ATCC 33891 / DSM 2032 / 1pr3</strain>
    </source>
</reference>
<feature type="domain" description="Calcineurin-like phosphoesterase" evidence="3">
    <location>
        <begin position="1"/>
        <end position="196"/>
    </location>
</feature>
<dbReference type="PANTHER" id="PTHR42850">
    <property type="entry name" value="METALLOPHOSPHOESTERASE"/>
    <property type="match status" value="1"/>
</dbReference>
<sequence length="239" mass="26987">MKILLISDIHGNYPALEAVARAATPLACDHVLNCGDSLVYAPFANETLDWLRRHQVFTIRGNTDDRVIKLLKGKQFKKPSKAEKRIMYTSTAAVLSPENQTFLLELKKKKLLRLGQTFIGLFHGSPDDHEEFLGADTPEKRFKELAKETNCEVVVTGHSHSPYHRYVNGVHFINPGSVGRMFDGCPDASYAILELAHGRISVRHHRCPYDVEAVAKALRDHQLPPIYEEMFRTGRKLGL</sequence>
<dbReference type="PANTHER" id="PTHR42850:SF2">
    <property type="entry name" value="BLL5683 PROTEIN"/>
    <property type="match status" value="1"/>
</dbReference>
<dbReference type="Pfam" id="PF12850">
    <property type="entry name" value="Metallophos_2"/>
    <property type="match status" value="1"/>
</dbReference>
<dbReference type="NCBIfam" id="TIGR00040">
    <property type="entry name" value="yfcE"/>
    <property type="match status" value="1"/>
</dbReference>
<organism evidence="4 5">
    <name type="scientific">Desulfobulbus propionicus (strain ATCC 33891 / DSM 2032 / VKM B-1956 / 1pr3)</name>
    <dbReference type="NCBI Taxonomy" id="577650"/>
    <lineage>
        <taxon>Bacteria</taxon>
        <taxon>Pseudomonadati</taxon>
        <taxon>Thermodesulfobacteriota</taxon>
        <taxon>Desulfobulbia</taxon>
        <taxon>Desulfobulbales</taxon>
        <taxon>Desulfobulbaceae</taxon>
        <taxon>Desulfobulbus</taxon>
    </lineage>
</organism>
<dbReference type="InterPro" id="IPR024654">
    <property type="entry name" value="Calcineurin-like_PHP_lpxH"/>
</dbReference>
<name>A0A7U4DP97_DESPD</name>
<dbReference type="Proteomes" id="UP000006365">
    <property type="component" value="Chromosome"/>
</dbReference>
<dbReference type="SUPFAM" id="SSF56300">
    <property type="entry name" value="Metallo-dependent phosphatases"/>
    <property type="match status" value="1"/>
</dbReference>
<evidence type="ECO:0000256" key="1">
    <source>
        <dbReference type="ARBA" id="ARBA00008950"/>
    </source>
</evidence>
<dbReference type="EC" id="3.1.4.-" evidence="2"/>
<gene>
    <name evidence="4" type="ordered locus">Despr_1675</name>
</gene>
<dbReference type="GO" id="GO:0016791">
    <property type="term" value="F:phosphatase activity"/>
    <property type="evidence" value="ECO:0007669"/>
    <property type="project" value="TreeGrafter"/>
</dbReference>
<dbReference type="InterPro" id="IPR050126">
    <property type="entry name" value="Ap4A_hydrolase"/>
</dbReference>
<protein>
    <recommendedName>
        <fullName evidence="2">Phosphoesterase</fullName>
        <ecNumber evidence="2">3.1.4.-</ecNumber>
    </recommendedName>
</protein>
<keyword evidence="2" id="KW-0479">Metal-binding</keyword>